<keyword evidence="4" id="KW-0418">Kinase</keyword>
<evidence type="ECO:0000256" key="3">
    <source>
        <dbReference type="ARBA" id="ARBA00022741"/>
    </source>
</evidence>
<evidence type="ECO:0000256" key="5">
    <source>
        <dbReference type="ARBA" id="ARBA00022840"/>
    </source>
</evidence>
<name>A0A8J5FLQ4_ZINOF</name>
<organism evidence="8 9">
    <name type="scientific">Zingiber officinale</name>
    <name type="common">Ginger</name>
    <name type="synonym">Amomum zingiber</name>
    <dbReference type="NCBI Taxonomy" id="94328"/>
    <lineage>
        <taxon>Eukaryota</taxon>
        <taxon>Viridiplantae</taxon>
        <taxon>Streptophyta</taxon>
        <taxon>Embryophyta</taxon>
        <taxon>Tracheophyta</taxon>
        <taxon>Spermatophyta</taxon>
        <taxon>Magnoliopsida</taxon>
        <taxon>Liliopsida</taxon>
        <taxon>Zingiberales</taxon>
        <taxon>Zingiberaceae</taxon>
        <taxon>Zingiber</taxon>
    </lineage>
</organism>
<evidence type="ECO:0000256" key="1">
    <source>
        <dbReference type="ARBA" id="ARBA00022527"/>
    </source>
</evidence>
<evidence type="ECO:0000259" key="7">
    <source>
        <dbReference type="PROSITE" id="PS50011"/>
    </source>
</evidence>
<keyword evidence="5" id="KW-0067">ATP-binding</keyword>
<dbReference type="OrthoDB" id="686240at2759"/>
<gene>
    <name evidence="8" type="ORF">ZIOFF_051315</name>
</gene>
<evidence type="ECO:0000256" key="6">
    <source>
        <dbReference type="SAM" id="SignalP"/>
    </source>
</evidence>
<dbReference type="InterPro" id="IPR000719">
    <property type="entry name" value="Prot_kinase_dom"/>
</dbReference>
<reference evidence="8 9" key="1">
    <citation type="submission" date="2020-08" db="EMBL/GenBank/DDBJ databases">
        <title>Plant Genome Project.</title>
        <authorList>
            <person name="Zhang R.-G."/>
        </authorList>
    </citation>
    <scope>NUCLEOTIDE SEQUENCE [LARGE SCALE GENOMIC DNA]</scope>
    <source>
        <tissue evidence="8">Rhizome</tissue>
    </source>
</reference>
<comment type="caution">
    <text evidence="8">The sequence shown here is derived from an EMBL/GenBank/DDBJ whole genome shotgun (WGS) entry which is preliminary data.</text>
</comment>
<evidence type="ECO:0000256" key="4">
    <source>
        <dbReference type="ARBA" id="ARBA00022777"/>
    </source>
</evidence>
<feature type="signal peptide" evidence="6">
    <location>
        <begin position="1"/>
        <end position="29"/>
    </location>
</feature>
<dbReference type="PANTHER" id="PTHR27002:SF616">
    <property type="entry name" value="RECEPTOR-LIKE SERINE_THREONINE-PROTEIN KINASE"/>
    <property type="match status" value="1"/>
</dbReference>
<protein>
    <recommendedName>
        <fullName evidence="7">Protein kinase domain-containing protein</fullName>
    </recommendedName>
</protein>
<feature type="domain" description="Protein kinase" evidence="7">
    <location>
        <begin position="28"/>
        <end position="98"/>
    </location>
</feature>
<keyword evidence="1" id="KW-0723">Serine/threonine-protein kinase</keyword>
<dbReference type="PANTHER" id="PTHR27002">
    <property type="entry name" value="RECEPTOR-LIKE SERINE/THREONINE-PROTEIN KINASE SD1-8"/>
    <property type="match status" value="1"/>
</dbReference>
<sequence length="98" mass="11312">MLTKKKQWKRKTLAYLCLIWVGLQRPSETFSLTTSSERFGPIYKGKLTEGQEIAMKRLSKTSTQGLDEFKNEVMVIAKLQHQNLVRLLGYCVEGEKEC</sequence>
<keyword evidence="9" id="KW-1185">Reference proteome</keyword>
<evidence type="ECO:0000313" key="8">
    <source>
        <dbReference type="EMBL" id="KAG6490033.1"/>
    </source>
</evidence>
<keyword evidence="3" id="KW-0547">Nucleotide-binding</keyword>
<keyword evidence="6" id="KW-0732">Signal</keyword>
<dbReference type="InterPro" id="IPR001245">
    <property type="entry name" value="Ser-Thr/Tyr_kinase_cat_dom"/>
</dbReference>
<feature type="chain" id="PRO_5035184463" description="Protein kinase domain-containing protein" evidence="6">
    <location>
        <begin position="30"/>
        <end position="98"/>
    </location>
</feature>
<dbReference type="GO" id="GO:0004674">
    <property type="term" value="F:protein serine/threonine kinase activity"/>
    <property type="evidence" value="ECO:0007669"/>
    <property type="project" value="UniProtKB-KW"/>
</dbReference>
<keyword evidence="2" id="KW-0808">Transferase</keyword>
<evidence type="ECO:0000256" key="2">
    <source>
        <dbReference type="ARBA" id="ARBA00022679"/>
    </source>
</evidence>
<dbReference type="GO" id="GO:0005886">
    <property type="term" value="C:plasma membrane"/>
    <property type="evidence" value="ECO:0007669"/>
    <property type="project" value="TreeGrafter"/>
</dbReference>
<dbReference type="Proteomes" id="UP000734854">
    <property type="component" value="Unassembled WGS sequence"/>
</dbReference>
<evidence type="ECO:0000313" key="9">
    <source>
        <dbReference type="Proteomes" id="UP000734854"/>
    </source>
</evidence>
<dbReference type="PROSITE" id="PS50011">
    <property type="entry name" value="PROTEIN_KINASE_DOM"/>
    <property type="match status" value="1"/>
</dbReference>
<proteinExistence type="predicted"/>
<dbReference type="AlphaFoldDB" id="A0A8J5FLQ4"/>
<dbReference type="GO" id="GO:0005524">
    <property type="term" value="F:ATP binding"/>
    <property type="evidence" value="ECO:0007669"/>
    <property type="project" value="UniProtKB-KW"/>
</dbReference>
<dbReference type="Pfam" id="PF07714">
    <property type="entry name" value="PK_Tyr_Ser-Thr"/>
    <property type="match status" value="1"/>
</dbReference>
<accession>A0A8J5FLQ4</accession>
<dbReference type="EMBL" id="JACMSC010000014">
    <property type="protein sequence ID" value="KAG6490033.1"/>
    <property type="molecule type" value="Genomic_DNA"/>
</dbReference>